<organism evidence="2 3">
    <name type="scientific">Altererythrobacter lutimaris</name>
    <dbReference type="NCBI Taxonomy" id="2743979"/>
    <lineage>
        <taxon>Bacteria</taxon>
        <taxon>Pseudomonadati</taxon>
        <taxon>Pseudomonadota</taxon>
        <taxon>Alphaproteobacteria</taxon>
        <taxon>Sphingomonadales</taxon>
        <taxon>Erythrobacteraceae</taxon>
        <taxon>Altererythrobacter</taxon>
    </lineage>
</organism>
<evidence type="ECO:0000259" key="1">
    <source>
        <dbReference type="Pfam" id="PF12728"/>
    </source>
</evidence>
<feature type="domain" description="Helix-turn-helix" evidence="1">
    <location>
        <begin position="10"/>
        <end position="58"/>
    </location>
</feature>
<sequence length="72" mass="8090">MEKQAHQSKYLKACEAARYLRCSVRTLARHRAAGTGPRFIRQGGQILYSIEALEEWIEINTVNPIMSGLVAS</sequence>
<dbReference type="InterPro" id="IPR009061">
    <property type="entry name" value="DNA-bd_dom_put_sf"/>
</dbReference>
<name>A0A850HD26_9SPHN</name>
<proteinExistence type="predicted"/>
<gene>
    <name evidence="2" type="ORF">HUO12_08230</name>
</gene>
<accession>A0A850HD26</accession>
<evidence type="ECO:0000313" key="3">
    <source>
        <dbReference type="Proteomes" id="UP000546031"/>
    </source>
</evidence>
<dbReference type="Pfam" id="PF12728">
    <property type="entry name" value="HTH_17"/>
    <property type="match status" value="1"/>
</dbReference>
<evidence type="ECO:0000313" key="2">
    <source>
        <dbReference type="EMBL" id="NVE94886.1"/>
    </source>
</evidence>
<dbReference type="Proteomes" id="UP000546031">
    <property type="component" value="Unassembled WGS sequence"/>
</dbReference>
<dbReference type="AlphaFoldDB" id="A0A850HD26"/>
<protein>
    <submittedName>
        <fullName evidence="2">Helix-turn-helix domain-containing protein</fullName>
    </submittedName>
</protein>
<dbReference type="InterPro" id="IPR041657">
    <property type="entry name" value="HTH_17"/>
</dbReference>
<keyword evidence="3" id="KW-1185">Reference proteome</keyword>
<dbReference type="EMBL" id="JABWTA010000001">
    <property type="protein sequence ID" value="NVE94886.1"/>
    <property type="molecule type" value="Genomic_DNA"/>
</dbReference>
<reference evidence="2 3" key="1">
    <citation type="submission" date="2020-06" db="EMBL/GenBank/DDBJ databases">
        <title>Altererythrobacter lutimaris sp. nov., a marine bacterium isolated from a tidal flat.</title>
        <authorList>
            <person name="Kim D."/>
            <person name="Yoo Y."/>
            <person name="Kim J.-J."/>
        </authorList>
    </citation>
    <scope>NUCLEOTIDE SEQUENCE [LARGE SCALE GENOMIC DNA]</scope>
    <source>
        <strain evidence="2 3">JGD-16</strain>
    </source>
</reference>
<comment type="caution">
    <text evidence="2">The sequence shown here is derived from an EMBL/GenBank/DDBJ whole genome shotgun (WGS) entry which is preliminary data.</text>
</comment>
<dbReference type="RefSeq" id="WP_176273113.1">
    <property type="nucleotide sequence ID" value="NZ_JABWTA010000001.1"/>
</dbReference>
<dbReference type="SUPFAM" id="SSF46955">
    <property type="entry name" value="Putative DNA-binding domain"/>
    <property type="match status" value="1"/>
</dbReference>